<dbReference type="AlphaFoldDB" id="A0A317WAA2"/>
<proteinExistence type="predicted"/>
<feature type="compositionally biased region" description="Polar residues" evidence="1">
    <location>
        <begin position="49"/>
        <end position="63"/>
    </location>
</feature>
<feature type="compositionally biased region" description="Basic and acidic residues" evidence="1">
    <location>
        <begin position="85"/>
        <end position="98"/>
    </location>
</feature>
<dbReference type="STRING" id="1448321.A0A317WAA2"/>
<dbReference type="Pfam" id="PF09429">
    <property type="entry name" value="Wbp11"/>
    <property type="match status" value="1"/>
</dbReference>
<feature type="domain" description="Wbp11/ELF5/Saf1 N-terminal" evidence="2">
    <location>
        <begin position="6"/>
        <end position="84"/>
    </location>
</feature>
<feature type="compositionally biased region" description="Basic and acidic residues" evidence="1">
    <location>
        <begin position="16"/>
        <end position="48"/>
    </location>
</feature>
<dbReference type="VEuPathDB" id="FungiDB:BO70DRAFT_26664"/>
<gene>
    <name evidence="3" type="ORF">BO70DRAFT_26664</name>
</gene>
<evidence type="ECO:0000313" key="3">
    <source>
        <dbReference type="EMBL" id="PWY83466.1"/>
    </source>
</evidence>
<evidence type="ECO:0000256" key="1">
    <source>
        <dbReference type="SAM" id="MobiDB-lite"/>
    </source>
</evidence>
<dbReference type="OrthoDB" id="5597581at2759"/>
<feature type="compositionally biased region" description="Acidic residues" evidence="1">
    <location>
        <begin position="141"/>
        <end position="152"/>
    </location>
</feature>
<reference evidence="3 4" key="1">
    <citation type="submission" date="2016-12" db="EMBL/GenBank/DDBJ databases">
        <title>The genomes of Aspergillus section Nigri reveals drivers in fungal speciation.</title>
        <authorList>
            <consortium name="DOE Joint Genome Institute"/>
            <person name="Vesth T.C."/>
            <person name="Nybo J."/>
            <person name="Theobald S."/>
            <person name="Brandl J."/>
            <person name="Frisvad J.C."/>
            <person name="Nielsen K.F."/>
            <person name="Lyhne E.K."/>
            <person name="Kogle M.E."/>
            <person name="Kuo A."/>
            <person name="Riley R."/>
            <person name="Clum A."/>
            <person name="Nolan M."/>
            <person name="Lipzen A."/>
            <person name="Salamov A."/>
            <person name="Henrissat B."/>
            <person name="Wiebenga A."/>
            <person name="De Vries R.P."/>
            <person name="Grigoriev I.V."/>
            <person name="Mortensen U.H."/>
            <person name="Andersen M.R."/>
            <person name="Baker S.E."/>
        </authorList>
    </citation>
    <scope>NUCLEOTIDE SEQUENCE [LARGE SCALE GENOMIC DNA]</scope>
    <source>
        <strain evidence="3 4">CBS 117.55</strain>
    </source>
</reference>
<dbReference type="GeneID" id="37061186"/>
<dbReference type="EMBL" id="MSFL01000010">
    <property type="protein sequence ID" value="PWY83466.1"/>
    <property type="molecule type" value="Genomic_DNA"/>
</dbReference>
<evidence type="ECO:0000259" key="2">
    <source>
        <dbReference type="Pfam" id="PF09429"/>
    </source>
</evidence>
<feature type="region of interest" description="Disordered" evidence="1">
    <location>
        <begin position="1"/>
        <end position="69"/>
    </location>
</feature>
<accession>A0A317WAA2</accession>
<dbReference type="Proteomes" id="UP000247233">
    <property type="component" value="Unassembled WGS sequence"/>
</dbReference>
<sequence length="308" mass="34216">MAKDKERSVNPAAAQRKLDKQKSLKKGKAEALARRNEKLARRNPERIQRQITDLKSLEESGQQLRPRDKQLLEALERDLRAVHKAREALGDKAPKFDTRAGGGQYQNQNQHGRGRGGDGGAVLGKRRREGGFGGGRRFGQDEDGESSDETDEEVRRIPMPRDTPPPIPRPQRRGPPSGDQGGGGGRGPHALPARPPVVEARTVYEAKPEIRNLRQEAINMFVPAAVRAKQDAIRGQGKLLEPEEMDRLEQAGYNAGPSAEAGTTATETPATDQPDADDQRRRLLEEEERRFNQELRSVQIEEVEDEDA</sequence>
<dbReference type="GO" id="GO:0006396">
    <property type="term" value="P:RNA processing"/>
    <property type="evidence" value="ECO:0007669"/>
    <property type="project" value="InterPro"/>
</dbReference>
<keyword evidence="4" id="KW-1185">Reference proteome</keyword>
<feature type="region of interest" description="Disordered" evidence="1">
    <location>
        <begin position="237"/>
        <end position="278"/>
    </location>
</feature>
<organism evidence="3 4">
    <name type="scientific">Aspergillus heteromorphus CBS 117.55</name>
    <dbReference type="NCBI Taxonomy" id="1448321"/>
    <lineage>
        <taxon>Eukaryota</taxon>
        <taxon>Fungi</taxon>
        <taxon>Dikarya</taxon>
        <taxon>Ascomycota</taxon>
        <taxon>Pezizomycotina</taxon>
        <taxon>Eurotiomycetes</taxon>
        <taxon>Eurotiomycetidae</taxon>
        <taxon>Eurotiales</taxon>
        <taxon>Aspergillaceae</taxon>
        <taxon>Aspergillus</taxon>
        <taxon>Aspergillus subgen. Circumdati</taxon>
    </lineage>
</organism>
<dbReference type="RefSeq" id="XP_025399909.1">
    <property type="nucleotide sequence ID" value="XM_025538949.1"/>
</dbReference>
<evidence type="ECO:0000313" key="4">
    <source>
        <dbReference type="Proteomes" id="UP000247233"/>
    </source>
</evidence>
<protein>
    <recommendedName>
        <fullName evidence="2">Wbp11/ELF5/Saf1 N-terminal domain-containing protein</fullName>
    </recommendedName>
</protein>
<name>A0A317WAA2_9EURO</name>
<feature type="compositionally biased region" description="Low complexity" evidence="1">
    <location>
        <begin position="259"/>
        <end position="273"/>
    </location>
</feature>
<dbReference type="InterPro" id="IPR019007">
    <property type="entry name" value="Wbp11/ELF5/Saf1_N"/>
</dbReference>
<feature type="region of interest" description="Disordered" evidence="1">
    <location>
        <begin position="85"/>
        <end position="197"/>
    </location>
</feature>
<comment type="caution">
    <text evidence="3">The sequence shown here is derived from an EMBL/GenBank/DDBJ whole genome shotgun (WGS) entry which is preliminary data.</text>
</comment>